<dbReference type="AlphaFoldDB" id="A0A2D3WPX6"/>
<evidence type="ECO:0000256" key="1">
    <source>
        <dbReference type="SAM" id="Phobius"/>
    </source>
</evidence>
<evidence type="ECO:0000313" key="4">
    <source>
        <dbReference type="Proteomes" id="UP000228859"/>
    </source>
</evidence>
<organism evidence="3 4">
    <name type="scientific">Sulfuricurvum kujiense</name>
    <dbReference type="NCBI Taxonomy" id="148813"/>
    <lineage>
        <taxon>Bacteria</taxon>
        <taxon>Pseudomonadati</taxon>
        <taxon>Campylobacterota</taxon>
        <taxon>Epsilonproteobacteria</taxon>
        <taxon>Campylobacterales</taxon>
        <taxon>Sulfurimonadaceae</taxon>
        <taxon>Sulfuricurvum</taxon>
    </lineage>
</organism>
<evidence type="ECO:0000313" key="3">
    <source>
        <dbReference type="EMBL" id="DAB38753.1"/>
    </source>
</evidence>
<reference evidence="3 4" key="1">
    <citation type="journal article" date="2017" name="Front. Microbiol.">
        <title>Comparative Genomic Analysis of the Class Epsilonproteobacteria and Proposed Reclassification to Epsilonbacteraeota (phyl. nov.).</title>
        <authorList>
            <person name="Waite D.W."/>
            <person name="Vanwonterghem I."/>
            <person name="Rinke C."/>
            <person name="Parks D.H."/>
            <person name="Zhang Y."/>
            <person name="Takai K."/>
            <person name="Sievert S.M."/>
            <person name="Simon J."/>
            <person name="Campbell B.J."/>
            <person name="Hanson T.E."/>
            <person name="Woyke T."/>
            <person name="Klotz M.G."/>
            <person name="Hugenholtz P."/>
        </authorList>
    </citation>
    <scope>NUCLEOTIDE SEQUENCE [LARGE SCALE GENOMIC DNA]</scope>
    <source>
        <strain evidence="3">UBA12443</strain>
    </source>
</reference>
<accession>A0A2D3WPX6</accession>
<feature type="signal peptide" evidence="2">
    <location>
        <begin position="1"/>
        <end position="22"/>
    </location>
</feature>
<name>A0A2D3WPX6_9BACT</name>
<keyword evidence="1" id="KW-1133">Transmembrane helix</keyword>
<protein>
    <submittedName>
        <fullName evidence="3">3-dehydroquinate dehydratase</fullName>
    </submittedName>
</protein>
<comment type="caution">
    <text evidence="3">The sequence shown here is derived from an EMBL/GenBank/DDBJ whole genome shotgun (WGS) entry which is preliminary data.</text>
</comment>
<dbReference type="RefSeq" id="WP_294895077.1">
    <property type="nucleotide sequence ID" value="NZ_DLUI01000064.1"/>
</dbReference>
<proteinExistence type="predicted"/>
<sequence>MLLSRGLAALTLTILFSLSLHAEYLYKDDVVKNPQFSEQINAIGAELKAKTGVSLYLVMVRDTEENQSIADFEKQLSTELKEPAVIMTFIELKQKVDILARPVSLYEYFNKSQVLSPNATFMGSVVSAVMFARSFDEASELIGNRGGTILPILAERAKGAEIVSKYSVAMFNGYSDVAEQIAAKHNVTLSSSAGSGSKNFIDILRVIFYGIILFAIFKYLRGKFLRKKEETENV</sequence>
<gene>
    <name evidence="3" type="ORF">CFH83_04345</name>
</gene>
<dbReference type="EMBL" id="DLUI01000064">
    <property type="protein sequence ID" value="DAB38753.1"/>
    <property type="molecule type" value="Genomic_DNA"/>
</dbReference>
<keyword evidence="2" id="KW-0732">Signal</keyword>
<dbReference type="Proteomes" id="UP000228859">
    <property type="component" value="Unassembled WGS sequence"/>
</dbReference>
<keyword evidence="1" id="KW-0472">Membrane</keyword>
<feature type="transmembrane region" description="Helical" evidence="1">
    <location>
        <begin position="200"/>
        <end position="220"/>
    </location>
</feature>
<feature type="chain" id="PRO_5013581950" evidence="2">
    <location>
        <begin position="23"/>
        <end position="234"/>
    </location>
</feature>
<evidence type="ECO:0000256" key="2">
    <source>
        <dbReference type="SAM" id="SignalP"/>
    </source>
</evidence>
<keyword evidence="1" id="KW-0812">Transmembrane</keyword>